<gene>
    <name evidence="2" type="ORF">AGR2A_Cc140080</name>
</gene>
<feature type="compositionally biased region" description="Basic and acidic residues" evidence="1">
    <location>
        <begin position="49"/>
        <end position="70"/>
    </location>
</feature>
<accession>A0A9W5AZI2</accession>
<name>A0A9W5AZI2_9HYPH</name>
<protein>
    <submittedName>
        <fullName evidence="2">Uncharacterized protein</fullName>
    </submittedName>
</protein>
<dbReference type="AlphaFoldDB" id="A0A9W5AZI2"/>
<evidence type="ECO:0000313" key="3">
    <source>
        <dbReference type="Proteomes" id="UP000191933"/>
    </source>
</evidence>
<feature type="region of interest" description="Disordered" evidence="1">
    <location>
        <begin position="49"/>
        <end position="79"/>
    </location>
</feature>
<evidence type="ECO:0000256" key="1">
    <source>
        <dbReference type="SAM" id="MobiDB-lite"/>
    </source>
</evidence>
<organism evidence="2 3">
    <name type="scientific">Agrobacterium genomosp. 2 str. CFBP 5494</name>
    <dbReference type="NCBI Taxonomy" id="1183436"/>
    <lineage>
        <taxon>Bacteria</taxon>
        <taxon>Pseudomonadati</taxon>
        <taxon>Pseudomonadota</taxon>
        <taxon>Alphaproteobacteria</taxon>
        <taxon>Hyphomicrobiales</taxon>
        <taxon>Rhizobiaceae</taxon>
        <taxon>Rhizobium/Agrobacterium group</taxon>
        <taxon>Agrobacterium</taxon>
        <taxon>Agrobacterium tumefaciens complex</taxon>
    </lineage>
</organism>
<reference evidence="2 3" key="1">
    <citation type="submission" date="2016-01" db="EMBL/GenBank/DDBJ databases">
        <authorList>
            <person name="Regsiter A."/>
            <person name="william w."/>
        </authorList>
    </citation>
    <scope>NUCLEOTIDE SEQUENCE [LARGE SCALE GENOMIC DNA]</scope>
    <source>
        <strain evidence="2 3">CFBP 5494</strain>
    </source>
</reference>
<evidence type="ECO:0000313" key="2">
    <source>
        <dbReference type="EMBL" id="CUW88500.1"/>
    </source>
</evidence>
<sequence length="143" mass="15530">MTNIEIEEPAKNVDDELGLLKELLGDEPALQSKPSVKRSSVGLADMTDAEHREYKARKQAERRAQLKARESSGSVKFDANSTREALADAALLILATGGPGADAIDAYLAKVFHDQVGAPLTIKTWARSGKLKPKLMHIARNSH</sequence>
<keyword evidence="3" id="KW-1185">Reference proteome</keyword>
<dbReference type="RefSeq" id="WP_139786371.1">
    <property type="nucleotide sequence ID" value="NZ_LT009718.1"/>
</dbReference>
<dbReference type="Proteomes" id="UP000191933">
    <property type="component" value="Unassembled WGS sequence"/>
</dbReference>
<dbReference type="EMBL" id="FBVY01000006">
    <property type="protein sequence ID" value="CUW88500.1"/>
    <property type="molecule type" value="Genomic_DNA"/>
</dbReference>
<comment type="caution">
    <text evidence="2">The sequence shown here is derived from an EMBL/GenBank/DDBJ whole genome shotgun (WGS) entry which is preliminary data.</text>
</comment>
<proteinExistence type="predicted"/>